<gene>
    <name evidence="2" type="ordered locus">LIV_0806</name>
</gene>
<dbReference type="InterPro" id="IPR004954">
    <property type="entry name" value="Mucin-bd"/>
</dbReference>
<protein>
    <submittedName>
        <fullName evidence="2">Putative enhancing factor (Viral) from Yersinia pestis</fullName>
    </submittedName>
</protein>
<dbReference type="InterPro" id="IPR042279">
    <property type="entry name" value="Pep_M60_3"/>
</dbReference>
<dbReference type="Pfam" id="PF03272">
    <property type="entry name" value="Mucin_bdg"/>
    <property type="match status" value="4"/>
</dbReference>
<dbReference type="HOGENOM" id="CLU_306252_0_0_9"/>
<proteinExistence type="predicted"/>
<evidence type="ECO:0000313" key="3">
    <source>
        <dbReference type="Proteomes" id="UP000001286"/>
    </source>
</evidence>
<name>G2ZDG7_LISIP</name>
<feature type="domain" description="Peptidase M60" evidence="1">
    <location>
        <begin position="1"/>
        <end position="169"/>
    </location>
</feature>
<evidence type="ECO:0000259" key="1">
    <source>
        <dbReference type="PROSITE" id="PS51723"/>
    </source>
</evidence>
<accession>G2ZDG7</accession>
<sequence>MNDFKSIDALLAYYDTMFETYNELNGLSFTPQKATDKNIPNRYFAKADKSGGGSAYYSGDYTAEKSPSVAEFWLKPGWGGLHEIAHGYQGNFMNDSTFGPGEVWNNIYANTMEQKMLGDNYTKGWLFYGNVPSREGLFEKNVYTKKAPIKTWDLADKLYMLVMMKDKAGNEAFTHFNQAYRAAANEGTLDTNPLLLDLISKYFGETSHYNFTPFIELVAGSMSPKQKEDNLYSGNKAVYPLASLLSDSNLETARNDIKLDTKWGLVSNSQLDKYKLTKTINIQFAINDFEQIKGKTLKIKDGADIVRETKITTPTITLKNMPVGIYSLDVPTGVSRFYEVTSNYLSVSDQTKNAVITLNELKTSTIGLQELQFKGLGDVLFMTANVDIEQGNLKLNVSSTSPHAYFKNEYASIEVLNEQGQSVLKKETNGKLTTVEKLETIIKPGYTIKIMHKEPSRFSITNSPNKLVNTRATEQTFTVTKYGLTNAATGVNAQDALIHFKAKLDNFATNIKNNNALKNTEYSLSKTQLRKGIDYLPEADKLEYQKKYSDLLAIKQNILDGEQFKFQLRGLDEWRFASLSVNLDSKNAIIEQKAGIPNLYFKGTYANIKINDTKGKEIFNKDFNGSDSAIPSVDRVNIAIGNFITIMHKDAQDKRLFITNEQTGENGYQKEQEVTYLVTSSGLEKMRPTEIPIPHLADIIGKKFDFHFLGLGDYNFADLSIDIPTMQFSFTKKTDSPHPYFEDKASYASLQVRDQDGIEVYNYEMIGNKDTEAVLKNIKLEAGYYIILNHLEGKDRLLMSVDKGEKSKLLTQNVYQINENGLDKKTLSDIPIPDSSTKTKLYGSNIDFAFKGISSYHFATMHLDREKNLLQLKVLARTPHSYFSNTYASLEISDAEGKIVYTKNFIGNVLLKAESTDIPIKTGYKIKINHREASKNRFVVTDSETKATYKMQAENEFVVAENCLIVQ</sequence>
<dbReference type="eggNOG" id="COG1404">
    <property type="taxonomic scope" value="Bacteria"/>
</dbReference>
<dbReference type="eggNOG" id="COG3979">
    <property type="taxonomic scope" value="Bacteria"/>
</dbReference>
<dbReference type="Proteomes" id="UP000001286">
    <property type="component" value="Chromosome"/>
</dbReference>
<dbReference type="InterPro" id="IPR031161">
    <property type="entry name" value="Peptidase_M60_dom"/>
</dbReference>
<dbReference type="KEGG" id="liv:LIV_0806"/>
<dbReference type="OrthoDB" id="2392728at2"/>
<dbReference type="Gene3D" id="3.40.390.80">
    <property type="entry name" value="Peptidase M60, enhancin-like domain 2"/>
    <property type="match status" value="1"/>
</dbReference>
<dbReference type="Pfam" id="PF13402">
    <property type="entry name" value="Peptidase_M60"/>
    <property type="match status" value="1"/>
</dbReference>
<dbReference type="Gene3D" id="1.10.390.30">
    <property type="entry name" value="Peptidase M60, enhancin-like domain 3"/>
    <property type="match status" value="1"/>
</dbReference>
<dbReference type="EMBL" id="FR687253">
    <property type="protein sequence ID" value="CBW85292.1"/>
    <property type="molecule type" value="Genomic_DNA"/>
</dbReference>
<dbReference type="AlphaFoldDB" id="G2ZDG7"/>
<reference evidence="2 3" key="1">
    <citation type="journal article" date="2011" name="J. Bacteriol.">
        <title>Complete genome sequence of the animal pathogen Listeria ivanovii, which provides insights into host specificities and evolution of the genus Listeria.</title>
        <authorList>
            <person name="Buchrieser C."/>
            <person name="Rusniok C."/>
            <person name="Garrido P."/>
            <person name="Hain T."/>
            <person name="Scortti M."/>
            <person name="Lampidis R."/>
            <person name="Karst U."/>
            <person name="Chakraborty T."/>
            <person name="Cossart P."/>
            <person name="Kreft J."/>
            <person name="Vazquez-Boland J.A."/>
            <person name="Goebel W."/>
            <person name="Glaser P."/>
        </authorList>
    </citation>
    <scope>NUCLEOTIDE SEQUENCE [LARGE SCALE GENOMIC DNA]</scope>
    <source>
        <strain evidence="3">ATCC BAA-678 / PAM 55</strain>
    </source>
</reference>
<dbReference type="PROSITE" id="PS51723">
    <property type="entry name" value="PEPTIDASE_M60"/>
    <property type="match status" value="1"/>
</dbReference>
<evidence type="ECO:0000313" key="2">
    <source>
        <dbReference type="EMBL" id="CBW85292.1"/>
    </source>
</evidence>
<organism evidence="2 3">
    <name type="scientific">Listeria ivanovii (strain ATCC BAA-678 / PAM 55)</name>
    <dbReference type="NCBI Taxonomy" id="881621"/>
    <lineage>
        <taxon>Bacteria</taxon>
        <taxon>Bacillati</taxon>
        <taxon>Bacillota</taxon>
        <taxon>Bacilli</taxon>
        <taxon>Bacillales</taxon>
        <taxon>Listeriaceae</taxon>
        <taxon>Listeria</taxon>
    </lineage>
</organism>